<evidence type="ECO:0000259" key="9">
    <source>
        <dbReference type="PROSITE" id="PS50994"/>
    </source>
</evidence>
<accession>A0AAV5KMH4</accession>
<dbReference type="InterPro" id="IPR001878">
    <property type="entry name" value="Znf_CCHC"/>
</dbReference>
<keyword evidence="7" id="KW-0812">Transmembrane</keyword>
<gene>
    <name evidence="10" type="ORF">SLEP1_g35087</name>
</gene>
<keyword evidence="2" id="KW-0479">Metal-binding</keyword>
<keyword evidence="4" id="KW-0378">Hydrolase</keyword>
<dbReference type="InterPro" id="IPR012337">
    <property type="entry name" value="RNaseH-like_sf"/>
</dbReference>
<keyword evidence="5" id="KW-0863">Zinc-finger</keyword>
<dbReference type="Pfam" id="PF13968">
    <property type="entry name" value="DUF4220"/>
    <property type="match status" value="1"/>
</dbReference>
<feature type="region of interest" description="Disordered" evidence="6">
    <location>
        <begin position="411"/>
        <end position="479"/>
    </location>
</feature>
<dbReference type="SUPFAM" id="SSF53098">
    <property type="entry name" value="Ribonuclease H-like"/>
    <property type="match status" value="1"/>
</dbReference>
<feature type="domain" description="CCHC-type" evidence="8">
    <location>
        <begin position="488"/>
        <end position="500"/>
    </location>
</feature>
<dbReference type="SUPFAM" id="SSF57756">
    <property type="entry name" value="Retrovirus zinc finger-like domains"/>
    <property type="match status" value="1"/>
</dbReference>
<dbReference type="GO" id="GO:0006508">
    <property type="term" value="P:proteolysis"/>
    <property type="evidence" value="ECO:0007669"/>
    <property type="project" value="UniProtKB-KW"/>
</dbReference>
<dbReference type="InterPro" id="IPR039537">
    <property type="entry name" value="Retrotran_Ty1/copia-like"/>
</dbReference>
<dbReference type="GO" id="GO:0003676">
    <property type="term" value="F:nucleic acid binding"/>
    <property type="evidence" value="ECO:0007669"/>
    <property type="project" value="InterPro"/>
</dbReference>
<organism evidence="10 11">
    <name type="scientific">Rubroshorea leprosula</name>
    <dbReference type="NCBI Taxonomy" id="152421"/>
    <lineage>
        <taxon>Eukaryota</taxon>
        <taxon>Viridiplantae</taxon>
        <taxon>Streptophyta</taxon>
        <taxon>Embryophyta</taxon>
        <taxon>Tracheophyta</taxon>
        <taxon>Spermatophyta</taxon>
        <taxon>Magnoliopsida</taxon>
        <taxon>eudicotyledons</taxon>
        <taxon>Gunneridae</taxon>
        <taxon>Pentapetalae</taxon>
        <taxon>rosids</taxon>
        <taxon>malvids</taxon>
        <taxon>Malvales</taxon>
        <taxon>Dipterocarpaceae</taxon>
        <taxon>Rubroshorea</taxon>
    </lineage>
</organism>
<dbReference type="InterPro" id="IPR054722">
    <property type="entry name" value="PolX-like_BBD"/>
</dbReference>
<proteinExistence type="predicted"/>
<dbReference type="SUPFAM" id="SSF56672">
    <property type="entry name" value="DNA/RNA polymerases"/>
    <property type="match status" value="1"/>
</dbReference>
<dbReference type="PROSITE" id="PS50994">
    <property type="entry name" value="INTEGRASE"/>
    <property type="match status" value="1"/>
</dbReference>
<evidence type="ECO:0000256" key="7">
    <source>
        <dbReference type="SAM" id="Phobius"/>
    </source>
</evidence>
<dbReference type="Pfam" id="PF03732">
    <property type="entry name" value="Retrotrans_gag"/>
    <property type="match status" value="1"/>
</dbReference>
<protein>
    <submittedName>
        <fullName evidence="10">Uncharacterized protein</fullName>
    </submittedName>
</protein>
<dbReference type="Proteomes" id="UP001054252">
    <property type="component" value="Unassembled WGS sequence"/>
</dbReference>
<dbReference type="PROSITE" id="PS50158">
    <property type="entry name" value="ZF_CCHC"/>
    <property type="match status" value="1"/>
</dbReference>
<dbReference type="Pfam" id="PF13976">
    <property type="entry name" value="gag_pre-integrs"/>
    <property type="match status" value="1"/>
</dbReference>
<dbReference type="GO" id="GO:0008270">
    <property type="term" value="F:zinc ion binding"/>
    <property type="evidence" value="ECO:0007669"/>
    <property type="project" value="UniProtKB-KW"/>
</dbReference>
<dbReference type="Gene3D" id="4.10.60.10">
    <property type="entry name" value="Zinc finger, CCHC-type"/>
    <property type="match status" value="1"/>
</dbReference>
<comment type="caution">
    <text evidence="10">The sequence shown here is derived from an EMBL/GenBank/DDBJ whole genome shotgun (WGS) entry which is preliminary data.</text>
</comment>
<dbReference type="Pfam" id="PF22936">
    <property type="entry name" value="Pol_BBD"/>
    <property type="match status" value="1"/>
</dbReference>
<reference evidence="10 11" key="1">
    <citation type="journal article" date="2021" name="Commun. Biol.">
        <title>The genome of Shorea leprosula (Dipterocarpaceae) highlights the ecological relevance of drought in aseasonal tropical rainforests.</title>
        <authorList>
            <person name="Ng K.K.S."/>
            <person name="Kobayashi M.J."/>
            <person name="Fawcett J.A."/>
            <person name="Hatakeyama M."/>
            <person name="Paape T."/>
            <person name="Ng C.H."/>
            <person name="Ang C.C."/>
            <person name="Tnah L.H."/>
            <person name="Lee C.T."/>
            <person name="Nishiyama T."/>
            <person name="Sese J."/>
            <person name="O'Brien M.J."/>
            <person name="Copetti D."/>
            <person name="Mohd Noor M.I."/>
            <person name="Ong R.C."/>
            <person name="Putra M."/>
            <person name="Sireger I.Z."/>
            <person name="Indrioko S."/>
            <person name="Kosugi Y."/>
            <person name="Izuno A."/>
            <person name="Isagi Y."/>
            <person name="Lee S.L."/>
            <person name="Shimizu K.K."/>
        </authorList>
    </citation>
    <scope>NUCLEOTIDE SEQUENCE [LARGE SCALE GENOMIC DNA]</scope>
    <source>
        <strain evidence="10">214</strain>
    </source>
</reference>
<evidence type="ECO:0000259" key="8">
    <source>
        <dbReference type="PROSITE" id="PS50158"/>
    </source>
</evidence>
<dbReference type="Pfam" id="PF07727">
    <property type="entry name" value="RVT_2"/>
    <property type="match status" value="1"/>
</dbReference>
<dbReference type="Gene3D" id="3.30.420.10">
    <property type="entry name" value="Ribonuclease H-like superfamily/Ribonuclease H"/>
    <property type="match status" value="1"/>
</dbReference>
<evidence type="ECO:0000256" key="3">
    <source>
        <dbReference type="ARBA" id="ARBA00022750"/>
    </source>
</evidence>
<keyword evidence="7" id="KW-0472">Membrane</keyword>
<dbReference type="CDD" id="cd09272">
    <property type="entry name" value="RNase_HI_RT_Ty1"/>
    <property type="match status" value="1"/>
</dbReference>
<keyword evidence="5" id="KW-0862">Zinc</keyword>
<keyword evidence="1" id="KW-0645">Protease</keyword>
<name>A0AAV5KMH4_9ROSI</name>
<dbReference type="GO" id="GO:0015074">
    <property type="term" value="P:DNA integration"/>
    <property type="evidence" value="ECO:0007669"/>
    <property type="project" value="InterPro"/>
</dbReference>
<feature type="transmembrane region" description="Helical" evidence="7">
    <location>
        <begin position="50"/>
        <end position="73"/>
    </location>
</feature>
<evidence type="ECO:0000256" key="4">
    <source>
        <dbReference type="ARBA" id="ARBA00022801"/>
    </source>
</evidence>
<dbReference type="EMBL" id="BPVZ01000070">
    <property type="protein sequence ID" value="GKV25691.1"/>
    <property type="molecule type" value="Genomic_DNA"/>
</dbReference>
<keyword evidence="3" id="KW-0064">Aspartyl protease</keyword>
<dbReference type="InterPro" id="IPR005162">
    <property type="entry name" value="Retrotrans_gag_dom"/>
</dbReference>
<evidence type="ECO:0000256" key="5">
    <source>
        <dbReference type="PROSITE-ProRule" id="PRU00047"/>
    </source>
</evidence>
<dbReference type="PANTHER" id="PTHR42648">
    <property type="entry name" value="TRANSPOSASE, PUTATIVE-RELATED"/>
    <property type="match status" value="1"/>
</dbReference>
<evidence type="ECO:0000256" key="2">
    <source>
        <dbReference type="ARBA" id="ARBA00022723"/>
    </source>
</evidence>
<dbReference type="InterPro" id="IPR036875">
    <property type="entry name" value="Znf_CCHC_sf"/>
</dbReference>
<keyword evidence="7" id="KW-1133">Transmembrane helix</keyword>
<evidence type="ECO:0000256" key="1">
    <source>
        <dbReference type="ARBA" id="ARBA00022670"/>
    </source>
</evidence>
<dbReference type="Pfam" id="PF25597">
    <property type="entry name" value="SH3_retrovirus"/>
    <property type="match status" value="1"/>
</dbReference>
<dbReference type="PANTHER" id="PTHR42648:SF18">
    <property type="entry name" value="RETROTRANSPOSON, UNCLASSIFIED-LIKE PROTEIN"/>
    <property type="match status" value="1"/>
</dbReference>
<dbReference type="InterPro" id="IPR057670">
    <property type="entry name" value="SH3_retrovirus"/>
</dbReference>
<feature type="transmembrane region" description="Helical" evidence="7">
    <location>
        <begin position="20"/>
        <end position="38"/>
    </location>
</feature>
<dbReference type="InterPro" id="IPR013103">
    <property type="entry name" value="RVT_2"/>
</dbReference>
<dbReference type="GO" id="GO:0004190">
    <property type="term" value="F:aspartic-type endopeptidase activity"/>
    <property type="evidence" value="ECO:0007669"/>
    <property type="project" value="UniProtKB-KW"/>
</dbReference>
<dbReference type="Pfam" id="PF00665">
    <property type="entry name" value="rve"/>
    <property type="match status" value="1"/>
</dbReference>
<keyword evidence="11" id="KW-1185">Reference proteome</keyword>
<dbReference type="InterPro" id="IPR025724">
    <property type="entry name" value="GAG-pre-integrase_dom"/>
</dbReference>
<sequence>MWPPVIETAKKVWGTWSIRVFVIESLSLQIFLIWFARYRKWRGGKWGKCLDVLIWFAYLLADWVAGFTIGLILSEQSKSTPTERSDVHVFWAPFLLLHLGGPDTITSFALEDNEFWIRHLLGLGFQVGSTAYVFVKSLPENKLWLPTILVLMAGIIKYAEKNRAFYLASFDHLGDDWLPSEWGDEIPVPAEFQKMDSPEKFEQSQEQMLLWTAVHHFGTIKMMLVGPLLSPDQCSEIRETFLQVGDSSQDSSQVLQIMEIELSLLYEVLHAKLPVVGCMMGYIFRYATSPKDAWDILAARFRRKNYTRLQLLENELLSSKQENMPIRKYFTKIKLLCREISELDEESKISDERMRRIIIHGIRPEFKAFITAVQGWQIQPTVNELENLLADQEAQGKQAIEGAQKTEEEALFSGRGRGRGKYNTRGGFYSTRGGARGKGRFQSIKLDQPKDERSWRQQGRSYHSGGAQEGQEVESSNSNNYRRRNDLCFNCGKRGHFARDFRYKKGSVQGNVATSREEENHSEEEWDMQASCATVEIEAEVEANQVALSTSNQSRVDYSKNWIIDSGATSHMTGDEEKLLNLSEYKGNRVVVTADDTRLPIKQIGDAVITPRTSSQQVKVKNVLHVSGMKKNLLSVAQLTAPGNYVVFGPEDVKVYQQLKIEGTPIMEGEKKNSVYVMSAETAYVDRTSKNDTADLWHARLGHVSYLRLQVMMNESMVRGLPKLEVRKDAVCAGCQYGKAHQLPYQESKFKAKEPLQLVHSDVFGKVKQSSIGGAHYMVTFIDDYSRHVWVYFMKEKSETFEMFKRFKKEVEQTVGKKIQCLRTDNEGEYTSKEFSDYLQDNRIRRQLTCPYTPQQNGVAERKNRHLGETCRSMLHAKNVPPRFWAECMKTAAHVINRLPQATLGFISPFEKLWNIKPVVSHFRVFGSVCYVFVPEAQRTKFDKKAVICIFLGYDDQRKGWRCCDPNIGRCCVSRNVVFDEASSWWSPQEIVLPDSKELEEKVQEKFGEDTCRLLDTEEVVEKEKEIAPERTVSPWQIGVREPMIEETRQASPVIEPENYEEAAQSIEWRKAMEEEIKALKQNQTWELVPKPNDVKPVSCKWVYKVKTRPDGKIERYKARLVARGFSQQYGIDYDETFSPVAKINTVRVLLALAASKSWKLWQMDVKNAFLHGEIDREIYKEQPCGFEDKRHSEYVCKLKKALYGLKQAPRAWYGKIAEFLVQSGYSMTVADSSLFVKTRGNKVAIVLVYVDDLIVTGDDIEEILQTKENLSVRFQMKELGELKHFLGLEVDRTKEGIFLCQQKYASDLLKKFGMLECKPISTPMEMNARLCSHKGKDLTSATMYRQLVGSLIYLTLSRPDISFAVGVPSDYSVKLYCDNQSAIRLAENPVFHARTKHVEVHYHFIREKVLQEEIEMQATKTDEQAADIFTKGLNVGKLEKFRKLLGMMPRSKVGAEGEC</sequence>
<dbReference type="InterPro" id="IPR036397">
    <property type="entry name" value="RNaseH_sf"/>
</dbReference>
<evidence type="ECO:0000256" key="6">
    <source>
        <dbReference type="SAM" id="MobiDB-lite"/>
    </source>
</evidence>
<feature type="domain" description="Integrase catalytic" evidence="9">
    <location>
        <begin position="751"/>
        <end position="917"/>
    </location>
</feature>
<dbReference type="InterPro" id="IPR043502">
    <property type="entry name" value="DNA/RNA_pol_sf"/>
</dbReference>
<dbReference type="InterPro" id="IPR025315">
    <property type="entry name" value="DUF4220"/>
</dbReference>
<dbReference type="InterPro" id="IPR001584">
    <property type="entry name" value="Integrase_cat-core"/>
</dbReference>
<evidence type="ECO:0000313" key="10">
    <source>
        <dbReference type="EMBL" id="GKV25691.1"/>
    </source>
</evidence>
<dbReference type="Pfam" id="PF00098">
    <property type="entry name" value="zf-CCHC"/>
    <property type="match status" value="1"/>
</dbReference>
<evidence type="ECO:0000313" key="11">
    <source>
        <dbReference type="Proteomes" id="UP001054252"/>
    </source>
</evidence>